<evidence type="ECO:0000256" key="2">
    <source>
        <dbReference type="ARBA" id="ARBA00009142"/>
    </source>
</evidence>
<dbReference type="PANTHER" id="PTHR43701:SF2">
    <property type="entry name" value="MEMBRANE TRANSPORTER PROTEIN YJNA-RELATED"/>
    <property type="match status" value="1"/>
</dbReference>
<evidence type="ECO:0000313" key="7">
    <source>
        <dbReference type="EMBL" id="MCC5598332.1"/>
    </source>
</evidence>
<evidence type="ECO:0000256" key="4">
    <source>
        <dbReference type="ARBA" id="ARBA00022989"/>
    </source>
</evidence>
<keyword evidence="8" id="KW-1185">Reference proteome</keyword>
<sequence length="286" mass="29615">MKKNNLSAPESTTTSLEVRRFRLSFVYAVPIGLLGGLIGLGGAEFRLPVLAGKLGYSVRQAVPLNLAISLITIAASLVIRGSTLSFSPVIPLLPVIFSLIAGAVITAFFGAAMAGKLSNEQLERIILVLLVVIGIALIVEGFLPQQIPALLPPALSWRISAGILFGLAIGLVSSLLGVAGGEVIIPTLVFAFGADIKTAGTASLLVSLPTVLVGVIKYASRGGFVDRTALSNTIAPMGVGSVIGAIIGGMLVGIFPASLLKITLGVILNISAFRVFHKARRSRIEI</sequence>
<accession>A0ABS8I2B3</accession>
<feature type="transmembrane region" description="Helical" evidence="6">
    <location>
        <begin position="125"/>
        <end position="143"/>
    </location>
</feature>
<dbReference type="PANTHER" id="PTHR43701">
    <property type="entry name" value="MEMBRANE TRANSPORTER PROTEIN MJ0441-RELATED"/>
    <property type="match status" value="1"/>
</dbReference>
<comment type="caution">
    <text evidence="7">The sequence shown here is derived from an EMBL/GenBank/DDBJ whole genome shotgun (WGS) entry which is preliminary data.</text>
</comment>
<dbReference type="InterPro" id="IPR051598">
    <property type="entry name" value="TSUP/Inactive_protease-like"/>
</dbReference>
<keyword evidence="4 6" id="KW-1133">Transmembrane helix</keyword>
<name>A0ABS8I2B3_9NOSO</name>
<dbReference type="Proteomes" id="UP001199525">
    <property type="component" value="Unassembled WGS sequence"/>
</dbReference>
<feature type="transmembrane region" description="Helical" evidence="6">
    <location>
        <begin position="61"/>
        <end position="79"/>
    </location>
</feature>
<protein>
    <recommendedName>
        <fullName evidence="6">Probable membrane transporter protein</fullName>
    </recommendedName>
</protein>
<keyword evidence="5 6" id="KW-0472">Membrane</keyword>
<feature type="transmembrane region" description="Helical" evidence="6">
    <location>
        <begin position="155"/>
        <end position="179"/>
    </location>
</feature>
<evidence type="ECO:0000256" key="3">
    <source>
        <dbReference type="ARBA" id="ARBA00022692"/>
    </source>
</evidence>
<evidence type="ECO:0000313" key="8">
    <source>
        <dbReference type="Proteomes" id="UP001199525"/>
    </source>
</evidence>
<evidence type="ECO:0000256" key="5">
    <source>
        <dbReference type="ARBA" id="ARBA00023136"/>
    </source>
</evidence>
<feature type="transmembrane region" description="Helical" evidence="6">
    <location>
        <begin position="91"/>
        <end position="113"/>
    </location>
</feature>
<keyword evidence="6" id="KW-1003">Cell membrane</keyword>
<reference evidence="7 8" key="1">
    <citation type="journal article" date="2021" name="Microorganisms">
        <title>Genome Evolution of Filamentous Cyanobacterium Nostoc Species: From Facultative Symbiosis to Free Living.</title>
        <authorList>
            <person name="Huo D."/>
            <person name="Li H."/>
            <person name="Cai F."/>
            <person name="Guo X."/>
            <person name="Qiao Z."/>
            <person name="Wang W."/>
            <person name="Yu G."/>
            <person name="Li R."/>
        </authorList>
    </citation>
    <scope>NUCLEOTIDE SEQUENCE [LARGE SCALE GENOMIC DNA]</scope>
    <source>
        <strain evidence="7 8">CHAB 5714</strain>
    </source>
</reference>
<gene>
    <name evidence="7" type="ORF">LC586_03520</name>
</gene>
<feature type="transmembrane region" description="Helical" evidence="6">
    <location>
        <begin position="258"/>
        <end position="276"/>
    </location>
</feature>
<proteinExistence type="inferred from homology"/>
<feature type="transmembrane region" description="Helical" evidence="6">
    <location>
        <begin position="21"/>
        <end position="41"/>
    </location>
</feature>
<dbReference type="RefSeq" id="WP_229483060.1">
    <property type="nucleotide sequence ID" value="NZ_JAIVFQ010000003.1"/>
</dbReference>
<keyword evidence="3 6" id="KW-0812">Transmembrane</keyword>
<evidence type="ECO:0000256" key="6">
    <source>
        <dbReference type="RuleBase" id="RU363041"/>
    </source>
</evidence>
<dbReference type="InterPro" id="IPR002781">
    <property type="entry name" value="TM_pro_TauE-like"/>
</dbReference>
<comment type="similarity">
    <text evidence="2 6">Belongs to the 4-toluene sulfonate uptake permease (TSUP) (TC 2.A.102) family.</text>
</comment>
<organism evidence="7 8">
    <name type="scientific">Nostoc favosum CHAB5714</name>
    <dbReference type="NCBI Taxonomy" id="2780399"/>
    <lineage>
        <taxon>Bacteria</taxon>
        <taxon>Bacillati</taxon>
        <taxon>Cyanobacteriota</taxon>
        <taxon>Cyanophyceae</taxon>
        <taxon>Nostocales</taxon>
        <taxon>Nostocaceae</taxon>
        <taxon>Nostoc</taxon>
        <taxon>Nostoc favosum</taxon>
    </lineage>
</organism>
<feature type="transmembrane region" description="Helical" evidence="6">
    <location>
        <begin position="230"/>
        <end position="252"/>
    </location>
</feature>
<dbReference type="EMBL" id="JAIVFQ010000003">
    <property type="protein sequence ID" value="MCC5598332.1"/>
    <property type="molecule type" value="Genomic_DNA"/>
</dbReference>
<dbReference type="Pfam" id="PF01925">
    <property type="entry name" value="TauE"/>
    <property type="match status" value="2"/>
</dbReference>
<evidence type="ECO:0000256" key="1">
    <source>
        <dbReference type="ARBA" id="ARBA00004141"/>
    </source>
</evidence>
<comment type="subcellular location">
    <subcellularLocation>
        <location evidence="6">Cell membrane</location>
        <topology evidence="6">Multi-pass membrane protein</topology>
    </subcellularLocation>
    <subcellularLocation>
        <location evidence="1">Membrane</location>
        <topology evidence="1">Multi-pass membrane protein</topology>
    </subcellularLocation>
</comment>
<feature type="transmembrane region" description="Helical" evidence="6">
    <location>
        <begin position="199"/>
        <end position="218"/>
    </location>
</feature>